<dbReference type="SUPFAM" id="SSF53335">
    <property type="entry name" value="S-adenosyl-L-methionine-dependent methyltransferases"/>
    <property type="match status" value="1"/>
</dbReference>
<dbReference type="GO" id="GO:0005739">
    <property type="term" value="C:mitochondrion"/>
    <property type="evidence" value="ECO:0007669"/>
    <property type="project" value="TreeGrafter"/>
</dbReference>
<feature type="domain" description="Methyltransferase type 11" evidence="5">
    <location>
        <begin position="111"/>
        <end position="211"/>
    </location>
</feature>
<evidence type="ECO:0000313" key="7">
    <source>
        <dbReference type="RefSeq" id="XP_023942488.2"/>
    </source>
</evidence>
<dbReference type="KEGG" id="bany:112048999"/>
<dbReference type="Proteomes" id="UP001652582">
    <property type="component" value="Chromosome 9"/>
</dbReference>
<dbReference type="Gene3D" id="3.40.50.150">
    <property type="entry name" value="Vaccinia Virus protein VP39"/>
    <property type="match status" value="1"/>
</dbReference>
<organism evidence="6 7">
    <name type="scientific">Bicyclus anynana</name>
    <name type="common">Squinting bush brown butterfly</name>
    <dbReference type="NCBI Taxonomy" id="110368"/>
    <lineage>
        <taxon>Eukaryota</taxon>
        <taxon>Metazoa</taxon>
        <taxon>Ecdysozoa</taxon>
        <taxon>Arthropoda</taxon>
        <taxon>Hexapoda</taxon>
        <taxon>Insecta</taxon>
        <taxon>Pterygota</taxon>
        <taxon>Neoptera</taxon>
        <taxon>Endopterygota</taxon>
        <taxon>Lepidoptera</taxon>
        <taxon>Glossata</taxon>
        <taxon>Ditrysia</taxon>
        <taxon>Papilionoidea</taxon>
        <taxon>Nymphalidae</taxon>
        <taxon>Satyrinae</taxon>
        <taxon>Satyrini</taxon>
        <taxon>Mycalesina</taxon>
        <taxon>Bicyclus</taxon>
    </lineage>
</organism>
<dbReference type="OrthoDB" id="3265906at2759"/>
<dbReference type="InterPro" id="IPR029063">
    <property type="entry name" value="SAM-dependent_MTases_sf"/>
</dbReference>
<evidence type="ECO:0000256" key="4">
    <source>
        <dbReference type="ARBA" id="ARBA00022691"/>
    </source>
</evidence>
<dbReference type="RefSeq" id="XP_023942488.2">
    <property type="nucleotide sequence ID" value="XM_024086720.2"/>
</dbReference>
<keyword evidence="4" id="KW-0949">S-adenosyl-L-methionine</keyword>
<name>A0A6J1NBV2_BICAN</name>
<dbReference type="GO" id="GO:0061542">
    <property type="term" value="F:3-demethylubiquinol 3-O-methyltransferase activity"/>
    <property type="evidence" value="ECO:0007669"/>
    <property type="project" value="InterPro"/>
</dbReference>
<proteinExistence type="predicted"/>
<evidence type="ECO:0000259" key="5">
    <source>
        <dbReference type="Pfam" id="PF08241"/>
    </source>
</evidence>
<dbReference type="PANTHER" id="PTHR43464:SF19">
    <property type="entry name" value="UBIQUINONE BIOSYNTHESIS O-METHYLTRANSFERASE, MITOCHONDRIAL"/>
    <property type="match status" value="1"/>
</dbReference>
<keyword evidence="1" id="KW-0489">Methyltransferase</keyword>
<dbReference type="Pfam" id="PF08241">
    <property type="entry name" value="Methyltransf_11"/>
    <property type="match status" value="1"/>
</dbReference>
<reference evidence="7" key="1">
    <citation type="submission" date="2025-08" db="UniProtKB">
        <authorList>
            <consortium name="RefSeq"/>
        </authorList>
    </citation>
    <scope>IDENTIFICATION</scope>
</reference>
<dbReference type="InterPro" id="IPR010233">
    <property type="entry name" value="UbiG_MeTrfase"/>
</dbReference>
<dbReference type="CDD" id="cd02440">
    <property type="entry name" value="AdoMet_MTases"/>
    <property type="match status" value="1"/>
</dbReference>
<evidence type="ECO:0000313" key="6">
    <source>
        <dbReference type="Proteomes" id="UP001652582"/>
    </source>
</evidence>
<dbReference type="AlphaFoldDB" id="A0A6J1NBV2"/>
<dbReference type="GeneID" id="112048999"/>
<evidence type="ECO:0000256" key="1">
    <source>
        <dbReference type="ARBA" id="ARBA00022603"/>
    </source>
</evidence>
<protein>
    <submittedName>
        <fullName evidence="7">Ubiquinone biosynthesis O-methyltransferase-like</fullName>
    </submittedName>
</protein>
<dbReference type="PANTHER" id="PTHR43464">
    <property type="entry name" value="METHYLTRANSFERASE"/>
    <property type="match status" value="1"/>
</dbReference>
<evidence type="ECO:0000256" key="3">
    <source>
        <dbReference type="ARBA" id="ARBA00022688"/>
    </source>
</evidence>
<sequence>MLSMMKTSAPARLFHNLHTCKTSMYRSYNPIASLTNKVNLNSRRTKSTIEPKDLFQANPTILKSFWDHEGPFKALHGLNYFRLPYIRDRLVDTRIAPGEKYSTCLKGMKILDVGCGGGLLSEGLAKYGADVTGIDACKTLFDIAQEHSSKNIRLADNKPTYFLSTIEEHCNKYPETYDAVIASEVIEHVTEQELFVESCVRATKPGGKLIFTTPNRTRFVQFYMIYAFENILRCFPKGVHQIDMCLRPNELQLMLEMNDCHAELTKGYFYYPWSDSWAWTDTKIFSFIIEATKSPK</sequence>
<gene>
    <name evidence="7" type="primary">LOC112048999</name>
</gene>
<dbReference type="GO" id="GO:0032259">
    <property type="term" value="P:methylation"/>
    <property type="evidence" value="ECO:0007669"/>
    <property type="project" value="UniProtKB-KW"/>
</dbReference>
<dbReference type="InterPro" id="IPR013216">
    <property type="entry name" value="Methyltransf_11"/>
</dbReference>
<keyword evidence="6" id="KW-1185">Reference proteome</keyword>
<keyword evidence="2" id="KW-0808">Transferase</keyword>
<evidence type="ECO:0000256" key="2">
    <source>
        <dbReference type="ARBA" id="ARBA00022679"/>
    </source>
</evidence>
<accession>A0A6J1NBV2</accession>
<dbReference type="NCBIfam" id="TIGR01983">
    <property type="entry name" value="UbiG"/>
    <property type="match status" value="1"/>
</dbReference>
<keyword evidence="3" id="KW-0831">Ubiquinone biosynthesis</keyword>
<dbReference type="GO" id="GO:0010420">
    <property type="term" value="F:polyprenyldihydroxybenzoate methyltransferase activity"/>
    <property type="evidence" value="ECO:0007669"/>
    <property type="project" value="InterPro"/>
</dbReference>